<evidence type="ECO:0000256" key="4">
    <source>
        <dbReference type="ARBA" id="ARBA00022448"/>
    </source>
</evidence>
<keyword evidence="4" id="KW-0813">Transport</keyword>
<accession>A0A1M2VR42</accession>
<evidence type="ECO:0000313" key="11">
    <source>
        <dbReference type="Proteomes" id="UP000184267"/>
    </source>
</evidence>
<evidence type="ECO:0000313" key="10">
    <source>
        <dbReference type="EMBL" id="OJT10057.1"/>
    </source>
</evidence>
<evidence type="ECO:0000256" key="9">
    <source>
        <dbReference type="SAM" id="MobiDB-lite"/>
    </source>
</evidence>
<keyword evidence="8" id="KW-0175">Coiled coil</keyword>
<keyword evidence="7" id="KW-0472">Membrane</keyword>
<feature type="region of interest" description="Disordered" evidence="9">
    <location>
        <begin position="1"/>
        <end position="51"/>
    </location>
</feature>
<reference evidence="10 11" key="1">
    <citation type="submission" date="2016-10" db="EMBL/GenBank/DDBJ databases">
        <title>Genome sequence of the basidiomycete white-rot fungus Trametes pubescens.</title>
        <authorList>
            <person name="Makela M.R."/>
            <person name="Granchi Z."/>
            <person name="Peng M."/>
            <person name="De Vries R.P."/>
            <person name="Grigoriev I."/>
            <person name="Riley R."/>
            <person name="Hilden K."/>
        </authorList>
    </citation>
    <scope>NUCLEOTIDE SEQUENCE [LARGE SCALE GENOMIC DNA]</scope>
    <source>
        <strain evidence="10 11">FBCC735</strain>
    </source>
</reference>
<sequence>MARRPSSGSVGLAHSPEITRRNGSATFSTPKRDSNHLGEAARRSAPRTASLSQKLDSSVNFNDIDPDDLFTKYTVSEIRTVQHRLRAEADAKQEELRLMVGERYRDLLQASTSILALAKSSTNVLEALEEMRDTVHSIAPSRAPKRAISGEDKHLQALQSLSAHVKLLLDAPEHLWRLMERKSYLNAAWLFLLARVVHRALSQDEDDQSWHAYGIDVSEQLPLVQRQWDTIAPFRPQISHRATLFLREQNSTPGEVCATLLTLHLLDARPIPDMLSIYLAQRTKTLSGLLTRNASTSANGNATDSKPNGKTPYRPRKVVVKEAKHNAETVLEAVSRTVGTARLMFADAPSGDSSLMKAALHLFQVPTDSLAQLPSELQLSTQLLLSSLPSSSHLLLLPQNVRAYKPYVDNTTLLSSSLQTQLRDKLQAWFKRALQELRDALADWFSPLESIQEVWSVRSALLQWLKGVEGLDPSEQQELESVINAASLTQATAVWKTALGRLEASFRDSIAAATTALTEAADGNLLDIQPITHLLQAPSIPTGLQAGAHSAATAATQFAKYRSSLRQQLNGRTPLVESALATLERYASEIQEDLAAMQKSLDNKTDLVQQLSDAYRVDAEAVCGTVCSVLETAVAGEEPVLRVSVYVGRISQELTTSSNFFAKIGCGEAATREYHERLTALATKLMQNWRKRTVSKVVQGNLGTGRSFDDSRSASKGDTILPSRPSTSLTEALLSLSSEMQQLGACLDDVRRQQQVGLTVEQFIAAFLARQEKLPRRHAEDLQLLWDATFLRRLARLWETTAKNVLERVDANIARWRESDIDASTQEFLTKTQVLLAPLLPSRAPQGARPTKIAEKSSSLLLFGTPGTEQGFEPALELVKTPPRFGLLLVGGAALR</sequence>
<keyword evidence="11" id="KW-1185">Reference proteome</keyword>
<feature type="region of interest" description="Disordered" evidence="9">
    <location>
        <begin position="294"/>
        <end position="313"/>
    </location>
</feature>
<comment type="subcellular location">
    <subcellularLocation>
        <location evidence="1">Golgi apparatus membrane</location>
        <topology evidence="1">Peripheral membrane protein</topology>
    </subcellularLocation>
</comment>
<proteinExistence type="inferred from homology"/>
<dbReference type="EMBL" id="MNAD01000820">
    <property type="protein sequence ID" value="OJT10057.1"/>
    <property type="molecule type" value="Genomic_DNA"/>
</dbReference>
<dbReference type="OMA" id="HLWRLME"/>
<dbReference type="GO" id="GO:0000139">
    <property type="term" value="C:Golgi membrane"/>
    <property type="evidence" value="ECO:0007669"/>
    <property type="project" value="UniProtKB-SubCell"/>
</dbReference>
<dbReference type="Proteomes" id="UP000184267">
    <property type="component" value="Unassembled WGS sequence"/>
</dbReference>
<evidence type="ECO:0000256" key="8">
    <source>
        <dbReference type="SAM" id="Coils"/>
    </source>
</evidence>
<comment type="caution">
    <text evidence="10">The sequence shown here is derived from an EMBL/GenBank/DDBJ whole genome shotgun (WGS) entry which is preliminary data.</text>
</comment>
<evidence type="ECO:0000256" key="1">
    <source>
        <dbReference type="ARBA" id="ARBA00004395"/>
    </source>
</evidence>
<dbReference type="GO" id="GO:0015031">
    <property type="term" value="P:protein transport"/>
    <property type="evidence" value="ECO:0007669"/>
    <property type="project" value="UniProtKB-KW"/>
</dbReference>
<evidence type="ECO:0000256" key="7">
    <source>
        <dbReference type="ARBA" id="ARBA00023136"/>
    </source>
</evidence>
<keyword evidence="5" id="KW-0653">Protein transport</keyword>
<dbReference type="GO" id="GO:0006891">
    <property type="term" value="P:intra-Golgi vesicle-mediated transport"/>
    <property type="evidence" value="ECO:0007669"/>
    <property type="project" value="InterPro"/>
</dbReference>
<name>A0A1M2VR42_TRAPU</name>
<evidence type="ECO:0000256" key="2">
    <source>
        <dbReference type="ARBA" id="ARBA00006653"/>
    </source>
</evidence>
<comment type="similarity">
    <text evidence="2">Belongs to the COG1 family.</text>
</comment>
<evidence type="ECO:0000256" key="5">
    <source>
        <dbReference type="ARBA" id="ARBA00022927"/>
    </source>
</evidence>
<dbReference type="STRING" id="154538.A0A1M2VR42"/>
<keyword evidence="6" id="KW-0333">Golgi apparatus</keyword>
<dbReference type="Pfam" id="PF08700">
    <property type="entry name" value="VPS51_Exo84_N"/>
    <property type="match status" value="1"/>
</dbReference>
<dbReference type="PANTHER" id="PTHR31658:SF0">
    <property type="entry name" value="CONSERVED OLIGOMERIC GOLGI COMPLEX SUBUNIT 1"/>
    <property type="match status" value="1"/>
</dbReference>
<feature type="compositionally biased region" description="Polar residues" evidence="9">
    <location>
        <begin position="294"/>
        <end position="308"/>
    </location>
</feature>
<feature type="coiled-coil region" evidence="8">
    <location>
        <begin position="580"/>
        <end position="614"/>
    </location>
</feature>
<feature type="compositionally biased region" description="Basic and acidic residues" evidence="9">
    <location>
        <begin position="30"/>
        <end position="42"/>
    </location>
</feature>
<dbReference type="GO" id="GO:0017119">
    <property type="term" value="C:Golgi transport complex"/>
    <property type="evidence" value="ECO:0007669"/>
    <property type="project" value="InterPro"/>
</dbReference>
<gene>
    <name evidence="10" type="ORF">TRAPUB_13413</name>
</gene>
<dbReference type="PANTHER" id="PTHR31658">
    <property type="entry name" value="CONSERVED OLIGOMERIC GOLGI COMPLEX SUBUNIT 1"/>
    <property type="match status" value="1"/>
</dbReference>
<dbReference type="OrthoDB" id="46189at2759"/>
<organism evidence="10 11">
    <name type="scientific">Trametes pubescens</name>
    <name type="common">White-rot fungus</name>
    <dbReference type="NCBI Taxonomy" id="154538"/>
    <lineage>
        <taxon>Eukaryota</taxon>
        <taxon>Fungi</taxon>
        <taxon>Dikarya</taxon>
        <taxon>Basidiomycota</taxon>
        <taxon>Agaricomycotina</taxon>
        <taxon>Agaricomycetes</taxon>
        <taxon>Polyporales</taxon>
        <taxon>Polyporaceae</taxon>
        <taxon>Trametes</taxon>
    </lineage>
</organism>
<dbReference type="AlphaFoldDB" id="A0A1M2VR42"/>
<evidence type="ECO:0000256" key="6">
    <source>
        <dbReference type="ARBA" id="ARBA00023034"/>
    </source>
</evidence>
<protein>
    <recommendedName>
        <fullName evidence="3">Conserved oligomeric Golgi complex subunit 1</fullName>
    </recommendedName>
</protein>
<dbReference type="InterPro" id="IPR033370">
    <property type="entry name" value="COG1"/>
</dbReference>
<evidence type="ECO:0000256" key="3">
    <source>
        <dbReference type="ARBA" id="ARBA00020978"/>
    </source>
</evidence>